<protein>
    <submittedName>
        <fullName evidence="2">PilX-like prepilin protein</fullName>
    </submittedName>
</protein>
<accession>A0A4R1EXW4</accession>
<evidence type="ECO:0000313" key="2">
    <source>
        <dbReference type="EMBL" id="TCJ84844.1"/>
    </source>
</evidence>
<comment type="caution">
    <text evidence="2">The sequence shown here is derived from an EMBL/GenBank/DDBJ whole genome shotgun (WGS) entry which is preliminary data.</text>
</comment>
<dbReference type="RefSeq" id="WP_131906575.1">
    <property type="nucleotide sequence ID" value="NZ_BAAAFU010000006.1"/>
</dbReference>
<sequence>MTANKMTMQKHQKGIALIMALIMLLVITILGVSAVKMSTLDTQVAGNSIYSALVFQGAESALGKVMSESDLSNVDTAASTRTAVINVPDDYFNPAETVSAGATLNSRATVAFDGVLDSPVLNNVANSSEFQYQVFRVVAESRLTSSSAKDTHTDGRAVQIPKQ</sequence>
<name>A0A4R1EXW4_9GAMM</name>
<dbReference type="Pfam" id="PF14341">
    <property type="entry name" value="PilX_N"/>
    <property type="match status" value="1"/>
</dbReference>
<dbReference type="InterPro" id="IPR025746">
    <property type="entry name" value="PilX_N_dom"/>
</dbReference>
<dbReference type="EMBL" id="SMFQ01000004">
    <property type="protein sequence ID" value="TCJ84844.1"/>
    <property type="molecule type" value="Genomic_DNA"/>
</dbReference>
<evidence type="ECO:0000259" key="1">
    <source>
        <dbReference type="Pfam" id="PF14341"/>
    </source>
</evidence>
<proteinExistence type="predicted"/>
<feature type="domain" description="Type 4 fimbrial biogenesis protein PilX N-terminal" evidence="1">
    <location>
        <begin position="13"/>
        <end position="62"/>
    </location>
</feature>
<organism evidence="2 3">
    <name type="scientific">Cocleimonas flava</name>
    <dbReference type="NCBI Taxonomy" id="634765"/>
    <lineage>
        <taxon>Bacteria</taxon>
        <taxon>Pseudomonadati</taxon>
        <taxon>Pseudomonadota</taxon>
        <taxon>Gammaproteobacteria</taxon>
        <taxon>Thiotrichales</taxon>
        <taxon>Thiotrichaceae</taxon>
        <taxon>Cocleimonas</taxon>
    </lineage>
</organism>
<gene>
    <name evidence="2" type="ORF">EV695_2807</name>
</gene>
<evidence type="ECO:0000313" key="3">
    <source>
        <dbReference type="Proteomes" id="UP000294887"/>
    </source>
</evidence>
<reference evidence="2 3" key="1">
    <citation type="submission" date="2019-03" db="EMBL/GenBank/DDBJ databases">
        <title>Genomic Encyclopedia of Type Strains, Phase IV (KMG-IV): sequencing the most valuable type-strain genomes for metagenomic binning, comparative biology and taxonomic classification.</title>
        <authorList>
            <person name="Goeker M."/>
        </authorList>
    </citation>
    <scope>NUCLEOTIDE SEQUENCE [LARGE SCALE GENOMIC DNA]</scope>
    <source>
        <strain evidence="2 3">DSM 24830</strain>
    </source>
</reference>
<dbReference type="Proteomes" id="UP000294887">
    <property type="component" value="Unassembled WGS sequence"/>
</dbReference>
<keyword evidence="3" id="KW-1185">Reference proteome</keyword>
<dbReference type="AlphaFoldDB" id="A0A4R1EXW4"/>